<dbReference type="EMBL" id="LN899824">
    <property type="protein sequence ID" value="CUV31014.1"/>
    <property type="molecule type" value="Genomic_DNA"/>
</dbReference>
<dbReference type="AlphaFoldDB" id="A0A0S4V9Y8"/>
<dbReference type="SUPFAM" id="SSF48371">
    <property type="entry name" value="ARM repeat"/>
    <property type="match status" value="1"/>
</dbReference>
<organism evidence="1">
    <name type="scientific">Ralstonia solanacearum</name>
    <name type="common">Pseudomonas solanacearum</name>
    <dbReference type="NCBI Taxonomy" id="305"/>
    <lineage>
        <taxon>Bacteria</taxon>
        <taxon>Pseudomonadati</taxon>
        <taxon>Pseudomonadota</taxon>
        <taxon>Betaproteobacteria</taxon>
        <taxon>Burkholderiales</taxon>
        <taxon>Burkholderiaceae</taxon>
        <taxon>Ralstonia</taxon>
        <taxon>Ralstonia solanacearum species complex</taxon>
    </lineage>
</organism>
<accession>A0A0S4V9Y8</accession>
<evidence type="ECO:0008006" key="2">
    <source>
        <dbReference type="Google" id="ProtNLM"/>
    </source>
</evidence>
<sequence>MNGAHCVIPAIISPLVGRHAADAAFYWLQLDQSVASFQLTLARYRLFNSRLDAHLEGLAIAGAEGVRPAFAALERWKKSGEAFVCTWLVGQHPDEEVVATLAAYLESQPGILLRGAISALAWLPQAVAHPFIERWSQPQLSAALQVVALRATALLAPDTANALAAPLAEYIAAPSPYVRAAACRVLGKQPPESAGPLLHAALQDQEMAVRAEAAIALSGMPEPGQAGAVLWHCVADQAALHGQATGWYRMQATRRLNRWTRYLAWLAPLGHADLPALFDHLPRRVGLTFALYHGDAAHLGRVLAALADPETARYAGWVWQSLTGVDLEAAGLTLPEPEMEPTRGPITDAQLDADSGLLLPNAASIVSQPVALTPGIRCLLGRELTVAEAIRLLQVAPQAIRSVAALSLRTTLPRLALNVRASARVQEGQLNALQSATQT</sequence>
<dbReference type="Gene3D" id="1.25.10.10">
    <property type="entry name" value="Leucine-rich Repeat Variant"/>
    <property type="match status" value="1"/>
</dbReference>
<dbReference type="Pfam" id="PF13646">
    <property type="entry name" value="HEAT_2"/>
    <property type="match status" value="1"/>
</dbReference>
<dbReference type="InterPro" id="IPR016024">
    <property type="entry name" value="ARM-type_fold"/>
</dbReference>
<gene>
    <name evidence="1" type="ORF">RUN1985_v1_770017</name>
</gene>
<dbReference type="InterPro" id="IPR011989">
    <property type="entry name" value="ARM-like"/>
</dbReference>
<evidence type="ECO:0000313" key="1">
    <source>
        <dbReference type="EMBL" id="CUV31014.1"/>
    </source>
</evidence>
<proteinExistence type="predicted"/>
<name>A0A0S4V9Y8_RALSL</name>
<reference evidence="1" key="1">
    <citation type="submission" date="2015-10" db="EMBL/GenBank/DDBJ databases">
        <authorList>
            <person name="Gilbert D.G."/>
        </authorList>
    </citation>
    <scope>NUCLEOTIDE SEQUENCE</scope>
    <source>
        <strain evidence="1">Phyl III-seqv23</strain>
    </source>
</reference>
<protein>
    <recommendedName>
        <fullName evidence="2">HEAT repeat domain-containing protein</fullName>
    </recommendedName>
</protein>